<feature type="signal peptide" evidence="7">
    <location>
        <begin position="1"/>
        <end position="24"/>
    </location>
</feature>
<keyword evidence="4 6" id="KW-0472">Membrane</keyword>
<proteinExistence type="predicted"/>
<dbReference type="GeneID" id="54407418"/>
<protein>
    <recommendedName>
        <fullName evidence="10">Mid2 domain-containing protein</fullName>
    </recommendedName>
</protein>
<evidence type="ECO:0000256" key="4">
    <source>
        <dbReference type="ARBA" id="ARBA00023136"/>
    </source>
</evidence>
<evidence type="ECO:0000256" key="3">
    <source>
        <dbReference type="ARBA" id="ARBA00022989"/>
    </source>
</evidence>
<dbReference type="GO" id="GO:0071944">
    <property type="term" value="C:cell periphery"/>
    <property type="evidence" value="ECO:0007669"/>
    <property type="project" value="UniProtKB-ARBA"/>
</dbReference>
<keyword evidence="2 6" id="KW-0812">Transmembrane</keyword>
<gene>
    <name evidence="8" type="ORF">P153DRAFT_361465</name>
</gene>
<evidence type="ECO:0000256" key="2">
    <source>
        <dbReference type="ARBA" id="ARBA00022692"/>
    </source>
</evidence>
<feature type="chain" id="PRO_5025487825" description="Mid2 domain-containing protein" evidence="7">
    <location>
        <begin position="25"/>
        <end position="150"/>
    </location>
</feature>
<organism evidence="8 9">
    <name type="scientific">Dothidotthia symphoricarpi CBS 119687</name>
    <dbReference type="NCBI Taxonomy" id="1392245"/>
    <lineage>
        <taxon>Eukaryota</taxon>
        <taxon>Fungi</taxon>
        <taxon>Dikarya</taxon>
        <taxon>Ascomycota</taxon>
        <taxon>Pezizomycotina</taxon>
        <taxon>Dothideomycetes</taxon>
        <taxon>Pleosporomycetidae</taxon>
        <taxon>Pleosporales</taxon>
        <taxon>Dothidotthiaceae</taxon>
        <taxon>Dothidotthia</taxon>
    </lineage>
</organism>
<dbReference type="InterPro" id="IPR051694">
    <property type="entry name" value="Immunoregulatory_rcpt-like"/>
</dbReference>
<dbReference type="PANTHER" id="PTHR15549">
    <property type="entry name" value="PAIRED IMMUNOGLOBULIN-LIKE TYPE 2 RECEPTOR"/>
    <property type="match status" value="1"/>
</dbReference>
<keyword evidence="3 6" id="KW-1133">Transmembrane helix</keyword>
<reference evidence="8" key="1">
    <citation type="journal article" date="2020" name="Stud. Mycol.">
        <title>101 Dothideomycetes genomes: a test case for predicting lifestyles and emergence of pathogens.</title>
        <authorList>
            <person name="Haridas S."/>
            <person name="Albert R."/>
            <person name="Binder M."/>
            <person name="Bloem J."/>
            <person name="Labutti K."/>
            <person name="Salamov A."/>
            <person name="Andreopoulos B."/>
            <person name="Baker S."/>
            <person name="Barry K."/>
            <person name="Bills G."/>
            <person name="Bluhm B."/>
            <person name="Cannon C."/>
            <person name="Castanera R."/>
            <person name="Culley D."/>
            <person name="Daum C."/>
            <person name="Ezra D."/>
            <person name="Gonzalez J."/>
            <person name="Henrissat B."/>
            <person name="Kuo A."/>
            <person name="Liang C."/>
            <person name="Lipzen A."/>
            <person name="Lutzoni F."/>
            <person name="Magnuson J."/>
            <person name="Mondo S."/>
            <person name="Nolan M."/>
            <person name="Ohm R."/>
            <person name="Pangilinan J."/>
            <person name="Park H.-J."/>
            <person name="Ramirez L."/>
            <person name="Alfaro M."/>
            <person name="Sun H."/>
            <person name="Tritt A."/>
            <person name="Yoshinaga Y."/>
            <person name="Zwiers L.-H."/>
            <person name="Turgeon B."/>
            <person name="Goodwin S."/>
            <person name="Spatafora J."/>
            <person name="Crous P."/>
            <person name="Grigoriev I."/>
        </authorList>
    </citation>
    <scope>NUCLEOTIDE SEQUENCE</scope>
    <source>
        <strain evidence="8">CBS 119687</strain>
    </source>
</reference>
<evidence type="ECO:0008006" key="10">
    <source>
        <dbReference type="Google" id="ProtNLM"/>
    </source>
</evidence>
<sequence>MSRSRTRLPTSAILLFSLATLSSASFSTSPSASSTASSSTPTASSTARPRSGVSPGLIAGAVLGGLVGIALILCGILLLLRRKKNKSRTAEVSGNVYGGNHQYGALPQSARELHSHRTAEMSTPPMEMGAHNSPREIPSRYVPGSGHYFE</sequence>
<dbReference type="AlphaFoldDB" id="A0A6A5ZX26"/>
<evidence type="ECO:0000256" key="6">
    <source>
        <dbReference type="SAM" id="Phobius"/>
    </source>
</evidence>
<dbReference type="RefSeq" id="XP_033518705.1">
    <property type="nucleotide sequence ID" value="XM_033666986.1"/>
</dbReference>
<evidence type="ECO:0000256" key="5">
    <source>
        <dbReference type="SAM" id="MobiDB-lite"/>
    </source>
</evidence>
<evidence type="ECO:0000313" key="8">
    <source>
        <dbReference type="EMBL" id="KAF2124312.1"/>
    </source>
</evidence>
<feature type="compositionally biased region" description="Low complexity" evidence="5">
    <location>
        <begin position="26"/>
        <end position="47"/>
    </location>
</feature>
<dbReference type="GO" id="GO:0016020">
    <property type="term" value="C:membrane"/>
    <property type="evidence" value="ECO:0007669"/>
    <property type="project" value="UniProtKB-SubCell"/>
</dbReference>
<feature type="transmembrane region" description="Helical" evidence="6">
    <location>
        <begin position="55"/>
        <end position="80"/>
    </location>
</feature>
<evidence type="ECO:0000256" key="7">
    <source>
        <dbReference type="SAM" id="SignalP"/>
    </source>
</evidence>
<feature type="region of interest" description="Disordered" evidence="5">
    <location>
        <begin position="123"/>
        <end position="150"/>
    </location>
</feature>
<keyword evidence="9" id="KW-1185">Reference proteome</keyword>
<accession>A0A6A5ZX26</accession>
<name>A0A6A5ZX26_9PLEO</name>
<comment type="subcellular location">
    <subcellularLocation>
        <location evidence="1">Membrane</location>
        <topology evidence="1">Single-pass membrane protein</topology>
    </subcellularLocation>
</comment>
<evidence type="ECO:0000313" key="9">
    <source>
        <dbReference type="Proteomes" id="UP000799771"/>
    </source>
</evidence>
<dbReference type="EMBL" id="ML977520">
    <property type="protein sequence ID" value="KAF2124312.1"/>
    <property type="molecule type" value="Genomic_DNA"/>
</dbReference>
<evidence type="ECO:0000256" key="1">
    <source>
        <dbReference type="ARBA" id="ARBA00004167"/>
    </source>
</evidence>
<dbReference type="Proteomes" id="UP000799771">
    <property type="component" value="Unassembled WGS sequence"/>
</dbReference>
<feature type="region of interest" description="Disordered" evidence="5">
    <location>
        <begin position="26"/>
        <end position="52"/>
    </location>
</feature>
<keyword evidence="7" id="KW-0732">Signal</keyword>